<comment type="catalytic activity">
    <reaction evidence="8">
        <text>arsenic triglutathione + 3 [thioredoxin]-dithiol + 3 S-adenosyl-L-methionine = trimethylarsine + 3 [thioredoxin]-disulfide + 3 glutathione + 3 S-adenosyl-L-homocysteine + 3 H(+)</text>
        <dbReference type="Rhea" id="RHEA:69432"/>
        <dbReference type="Rhea" id="RHEA-COMP:10698"/>
        <dbReference type="Rhea" id="RHEA-COMP:10700"/>
        <dbReference type="ChEBI" id="CHEBI:15378"/>
        <dbReference type="ChEBI" id="CHEBI:27130"/>
        <dbReference type="ChEBI" id="CHEBI:29950"/>
        <dbReference type="ChEBI" id="CHEBI:50058"/>
        <dbReference type="ChEBI" id="CHEBI:57856"/>
        <dbReference type="ChEBI" id="CHEBI:57925"/>
        <dbReference type="ChEBI" id="CHEBI:59789"/>
        <dbReference type="ChEBI" id="CHEBI:183640"/>
        <dbReference type="EC" id="2.1.1.137"/>
    </reaction>
</comment>
<dbReference type="STRING" id="400727.A0A2T7PR25"/>
<keyword evidence="11" id="KW-1185">Reference proteome</keyword>
<evidence type="ECO:0000256" key="5">
    <source>
        <dbReference type="ARBA" id="ARBA00034545"/>
    </source>
</evidence>
<dbReference type="GO" id="GO:0030791">
    <property type="term" value="F:arsenite methyltransferase activity"/>
    <property type="evidence" value="ECO:0007669"/>
    <property type="project" value="UniProtKB-EC"/>
</dbReference>
<dbReference type="InterPro" id="IPR026669">
    <property type="entry name" value="Arsenite_MeTrfase-like"/>
</dbReference>
<evidence type="ECO:0000256" key="7">
    <source>
        <dbReference type="ARBA" id="ARBA00047943"/>
    </source>
</evidence>
<dbReference type="InterPro" id="IPR029063">
    <property type="entry name" value="SAM-dependent_MTases_sf"/>
</dbReference>
<dbReference type="CDD" id="cd02440">
    <property type="entry name" value="AdoMet_MTases"/>
    <property type="match status" value="1"/>
</dbReference>
<comment type="catalytic activity">
    <reaction evidence="7">
        <text>arsenic triglutathione + 2 [thioredoxin]-dithiol + 2 S-adenosyl-L-methionine + H2O = dimethylarsinous acid + 2 [thioredoxin]-disulfide + 3 glutathione + 2 S-adenosyl-L-homocysteine + 2 H(+)</text>
        <dbReference type="Rhea" id="RHEA:69464"/>
        <dbReference type="Rhea" id="RHEA-COMP:10698"/>
        <dbReference type="Rhea" id="RHEA-COMP:10700"/>
        <dbReference type="ChEBI" id="CHEBI:15377"/>
        <dbReference type="ChEBI" id="CHEBI:15378"/>
        <dbReference type="ChEBI" id="CHEBI:23808"/>
        <dbReference type="ChEBI" id="CHEBI:29950"/>
        <dbReference type="ChEBI" id="CHEBI:50058"/>
        <dbReference type="ChEBI" id="CHEBI:57856"/>
        <dbReference type="ChEBI" id="CHEBI:57925"/>
        <dbReference type="ChEBI" id="CHEBI:59789"/>
        <dbReference type="ChEBI" id="CHEBI:183640"/>
        <dbReference type="EC" id="2.1.1.137"/>
    </reaction>
</comment>
<gene>
    <name evidence="10" type="ORF">C0Q70_02837</name>
</gene>
<dbReference type="EMBL" id="PZQS01000002">
    <property type="protein sequence ID" value="PVD35868.1"/>
    <property type="molecule type" value="Genomic_DNA"/>
</dbReference>
<dbReference type="OrthoDB" id="8300214at2759"/>
<dbReference type="AlphaFoldDB" id="A0A2T7PR25"/>
<evidence type="ECO:0000256" key="6">
    <source>
        <dbReference type="ARBA" id="ARBA00047941"/>
    </source>
</evidence>
<comment type="similarity">
    <text evidence="3">Belongs to the methyltransferase superfamily. Arsenite methyltransferase family.</text>
</comment>
<keyword evidence="2" id="KW-0949">S-adenosyl-L-methionine</keyword>
<keyword evidence="1" id="KW-0808">Transferase</keyword>
<evidence type="ECO:0000256" key="3">
    <source>
        <dbReference type="ARBA" id="ARBA00034487"/>
    </source>
</evidence>
<protein>
    <recommendedName>
        <fullName evidence="5">Arsenite methyltransferase</fullName>
        <ecNumber evidence="4">2.1.1.137</ecNumber>
    </recommendedName>
</protein>
<dbReference type="PANTHER" id="PTHR43675">
    <property type="entry name" value="ARSENITE METHYLTRANSFERASE"/>
    <property type="match status" value="1"/>
</dbReference>
<evidence type="ECO:0000256" key="8">
    <source>
        <dbReference type="ARBA" id="ARBA00048428"/>
    </source>
</evidence>
<evidence type="ECO:0000256" key="4">
    <source>
        <dbReference type="ARBA" id="ARBA00034521"/>
    </source>
</evidence>
<reference evidence="10 11" key="1">
    <citation type="submission" date="2018-04" db="EMBL/GenBank/DDBJ databases">
        <title>The genome of golden apple snail Pomacea canaliculata provides insight into stress tolerance and invasive adaptation.</title>
        <authorList>
            <person name="Liu C."/>
            <person name="Liu B."/>
            <person name="Ren Y."/>
            <person name="Zhang Y."/>
            <person name="Wang H."/>
            <person name="Li S."/>
            <person name="Jiang F."/>
            <person name="Yin L."/>
            <person name="Zhang G."/>
            <person name="Qian W."/>
            <person name="Fan W."/>
        </authorList>
    </citation>
    <scope>NUCLEOTIDE SEQUENCE [LARGE SCALE GENOMIC DNA]</scope>
    <source>
        <strain evidence="10">SZHN2017</strain>
        <tissue evidence="10">Muscle</tissue>
    </source>
</reference>
<organism evidence="10 11">
    <name type="scientific">Pomacea canaliculata</name>
    <name type="common">Golden apple snail</name>
    <dbReference type="NCBI Taxonomy" id="400727"/>
    <lineage>
        <taxon>Eukaryota</taxon>
        <taxon>Metazoa</taxon>
        <taxon>Spiralia</taxon>
        <taxon>Lophotrochozoa</taxon>
        <taxon>Mollusca</taxon>
        <taxon>Gastropoda</taxon>
        <taxon>Caenogastropoda</taxon>
        <taxon>Architaenioglossa</taxon>
        <taxon>Ampullarioidea</taxon>
        <taxon>Ampullariidae</taxon>
        <taxon>Pomacea</taxon>
    </lineage>
</organism>
<evidence type="ECO:0000259" key="9">
    <source>
        <dbReference type="Pfam" id="PF13847"/>
    </source>
</evidence>
<comment type="catalytic activity">
    <reaction evidence="6">
        <text>arsenic triglutathione + [thioredoxin]-dithiol + S-adenosyl-L-methionine + 2 H2O = methylarsonous acid + [thioredoxin]-disulfide + 3 glutathione + S-adenosyl-L-homocysteine + H(+)</text>
        <dbReference type="Rhea" id="RHEA:69460"/>
        <dbReference type="Rhea" id="RHEA-COMP:10698"/>
        <dbReference type="Rhea" id="RHEA-COMP:10700"/>
        <dbReference type="ChEBI" id="CHEBI:15377"/>
        <dbReference type="ChEBI" id="CHEBI:15378"/>
        <dbReference type="ChEBI" id="CHEBI:17826"/>
        <dbReference type="ChEBI" id="CHEBI:29950"/>
        <dbReference type="ChEBI" id="CHEBI:50058"/>
        <dbReference type="ChEBI" id="CHEBI:57856"/>
        <dbReference type="ChEBI" id="CHEBI:57925"/>
        <dbReference type="ChEBI" id="CHEBI:59789"/>
        <dbReference type="ChEBI" id="CHEBI:183640"/>
        <dbReference type="EC" id="2.1.1.137"/>
    </reaction>
</comment>
<evidence type="ECO:0000256" key="2">
    <source>
        <dbReference type="ARBA" id="ARBA00022691"/>
    </source>
</evidence>
<dbReference type="InterPro" id="IPR025714">
    <property type="entry name" value="Methyltranfer_dom"/>
</dbReference>
<evidence type="ECO:0000313" key="10">
    <source>
        <dbReference type="EMBL" id="PVD35868.1"/>
    </source>
</evidence>
<dbReference type="Gene3D" id="3.40.50.150">
    <property type="entry name" value="Vaccinia Virus protein VP39"/>
    <property type="match status" value="1"/>
</dbReference>
<dbReference type="EC" id="2.1.1.137" evidence="4"/>
<dbReference type="SUPFAM" id="SSF53335">
    <property type="entry name" value="S-adenosyl-L-methionine-dependent methyltransferases"/>
    <property type="match status" value="1"/>
</dbReference>
<comment type="caution">
    <text evidence="10">The sequence shown here is derived from an EMBL/GenBank/DDBJ whole genome shotgun (WGS) entry which is preliminary data.</text>
</comment>
<name>A0A2T7PR25_POMCA</name>
<evidence type="ECO:0000256" key="1">
    <source>
        <dbReference type="ARBA" id="ARBA00022679"/>
    </source>
</evidence>
<sequence length="256" mass="28848">MAESRFTVAIRAQYNDHNDKCDIIARKNSEDLTPEQNAIFDQLSDEIKKRYYGAGLIIPENLEGKRVLDIGCGSGSLVFILSKLVGPTGYVVGMDISDKLIETAKSQIEYHQKAWGYSKPNCEFSVGNAEKLDFEPDSFDLIVSNGVYCLCPDKKGSFQSAYSVLKEGGQFYLSDVYAERQLPAEYHDNEFLWNRRGVDVDAELATILSSSYLKDNFNFEDIDNEPSTHRNQNPFAYLDKLLAEGNAPDFIFKANE</sequence>
<dbReference type="PANTHER" id="PTHR43675:SF8">
    <property type="entry name" value="ARSENITE METHYLTRANSFERASE"/>
    <property type="match status" value="1"/>
</dbReference>
<proteinExistence type="inferred from homology"/>
<feature type="domain" description="Methyltransferase" evidence="9">
    <location>
        <begin position="63"/>
        <end position="194"/>
    </location>
</feature>
<dbReference type="Pfam" id="PF13847">
    <property type="entry name" value="Methyltransf_31"/>
    <property type="match status" value="1"/>
</dbReference>
<accession>A0A2T7PR25</accession>
<evidence type="ECO:0000313" key="11">
    <source>
        <dbReference type="Proteomes" id="UP000245119"/>
    </source>
</evidence>
<dbReference type="Proteomes" id="UP000245119">
    <property type="component" value="Linkage Group LG2"/>
</dbReference>